<keyword evidence="2" id="KW-0560">Oxidoreductase</keyword>
<accession>A0ABV1Y602</accession>
<dbReference type="InterPro" id="IPR002347">
    <property type="entry name" value="SDR_fam"/>
</dbReference>
<sequence>MAEQSTSSRVVLVTGAGSGIGEATARRFAEAGDRVLVTDVDLDAAQRVASEIGDGAHAIQLDVSDPEQWDRAVTEAEKAAGGPIEVLVNNAGLIWNNRIEDTDVAQWRRVVDITMIGTMLGIRAVVPQMRRAGKGVIVNTGSTAGLAGFVGLSAYSSSKWGLRGLTKCAALELADDKIRVNMVVPGVIETPASRAAGFPTTLPGQPIPQVAQPAVIADASYYLASPDAYYVTGSELVVDGGRTIGAAR</sequence>
<dbReference type="PANTHER" id="PTHR24321:SF8">
    <property type="entry name" value="ESTRADIOL 17-BETA-DEHYDROGENASE 8-RELATED"/>
    <property type="match status" value="1"/>
</dbReference>
<feature type="domain" description="Ketoreductase" evidence="5">
    <location>
        <begin position="9"/>
        <end position="177"/>
    </location>
</feature>
<dbReference type="EMBL" id="JBEPFB010000031">
    <property type="protein sequence ID" value="MER7379289.1"/>
    <property type="molecule type" value="Genomic_DNA"/>
</dbReference>
<dbReference type="RefSeq" id="WP_190075848.1">
    <property type="nucleotide sequence ID" value="NZ_BNBM01000029.1"/>
</dbReference>
<name>A0ABV1Y602_9ACTN</name>
<dbReference type="InterPro" id="IPR020904">
    <property type="entry name" value="Sc_DH/Rdtase_CS"/>
</dbReference>
<comment type="similarity">
    <text evidence="1 4">Belongs to the short-chain dehydrogenases/reductases (SDR) family.</text>
</comment>
<evidence type="ECO:0000259" key="5">
    <source>
        <dbReference type="SMART" id="SM00822"/>
    </source>
</evidence>
<dbReference type="PRINTS" id="PR00080">
    <property type="entry name" value="SDRFAMILY"/>
</dbReference>
<dbReference type="Gene3D" id="3.40.50.720">
    <property type="entry name" value="NAD(P)-binding Rossmann-like Domain"/>
    <property type="match status" value="1"/>
</dbReference>
<protein>
    <submittedName>
        <fullName evidence="6">SDR family NAD(P)-dependent oxidoreductase</fullName>
    </submittedName>
</protein>
<dbReference type="InterPro" id="IPR057326">
    <property type="entry name" value="KR_dom"/>
</dbReference>
<evidence type="ECO:0000256" key="2">
    <source>
        <dbReference type="ARBA" id="ARBA00023002"/>
    </source>
</evidence>
<dbReference type="PRINTS" id="PR00081">
    <property type="entry name" value="GDHRDH"/>
</dbReference>
<evidence type="ECO:0000256" key="1">
    <source>
        <dbReference type="ARBA" id="ARBA00006484"/>
    </source>
</evidence>
<evidence type="ECO:0000313" key="6">
    <source>
        <dbReference type="EMBL" id="MER7379289.1"/>
    </source>
</evidence>
<evidence type="ECO:0000256" key="4">
    <source>
        <dbReference type="RuleBase" id="RU000363"/>
    </source>
</evidence>
<dbReference type="Pfam" id="PF00106">
    <property type="entry name" value="adh_short"/>
    <property type="match status" value="1"/>
</dbReference>
<dbReference type="Proteomes" id="UP001486207">
    <property type="component" value="Unassembled WGS sequence"/>
</dbReference>
<dbReference type="PROSITE" id="PS00061">
    <property type="entry name" value="ADH_SHORT"/>
    <property type="match status" value="1"/>
</dbReference>
<dbReference type="SUPFAM" id="SSF51735">
    <property type="entry name" value="NAD(P)-binding Rossmann-fold domains"/>
    <property type="match status" value="1"/>
</dbReference>
<keyword evidence="7" id="KW-1185">Reference proteome</keyword>
<keyword evidence="3" id="KW-0520">NAD</keyword>
<dbReference type="InterPro" id="IPR036291">
    <property type="entry name" value="NAD(P)-bd_dom_sf"/>
</dbReference>
<dbReference type="SMART" id="SM00822">
    <property type="entry name" value="PKS_KR"/>
    <property type="match status" value="1"/>
</dbReference>
<comment type="caution">
    <text evidence="6">The sequence shown here is derived from an EMBL/GenBank/DDBJ whole genome shotgun (WGS) entry which is preliminary data.</text>
</comment>
<reference evidence="6 7" key="1">
    <citation type="submission" date="2024-06" db="EMBL/GenBank/DDBJ databases">
        <title>The Natural Products Discovery Center: Release of the First 8490 Sequenced Strains for Exploring Actinobacteria Biosynthetic Diversity.</title>
        <authorList>
            <person name="Kalkreuter E."/>
            <person name="Kautsar S.A."/>
            <person name="Yang D."/>
            <person name="Bader C.D."/>
            <person name="Teijaro C.N."/>
            <person name="Fluegel L."/>
            <person name="Davis C.M."/>
            <person name="Simpson J.R."/>
            <person name="Lauterbach L."/>
            <person name="Steele A.D."/>
            <person name="Gui C."/>
            <person name="Meng S."/>
            <person name="Li G."/>
            <person name="Viehrig K."/>
            <person name="Ye F."/>
            <person name="Su P."/>
            <person name="Kiefer A.F."/>
            <person name="Nichols A."/>
            <person name="Cepeda A.J."/>
            <person name="Yan W."/>
            <person name="Fan B."/>
            <person name="Jiang Y."/>
            <person name="Adhikari A."/>
            <person name="Zheng C.-J."/>
            <person name="Schuster L."/>
            <person name="Cowan T.M."/>
            <person name="Smanski M.J."/>
            <person name="Chevrette M.G."/>
            <person name="De Carvalho L.P.S."/>
            <person name="Shen B."/>
        </authorList>
    </citation>
    <scope>NUCLEOTIDE SEQUENCE [LARGE SCALE GENOMIC DNA]</scope>
    <source>
        <strain evidence="6 7">NPDC000155</strain>
    </source>
</reference>
<proteinExistence type="inferred from homology"/>
<organism evidence="6 7">
    <name type="scientific">Streptomyces lanatus</name>
    <dbReference type="NCBI Taxonomy" id="66900"/>
    <lineage>
        <taxon>Bacteria</taxon>
        <taxon>Bacillati</taxon>
        <taxon>Actinomycetota</taxon>
        <taxon>Actinomycetes</taxon>
        <taxon>Kitasatosporales</taxon>
        <taxon>Streptomycetaceae</taxon>
        <taxon>Streptomyces</taxon>
    </lineage>
</organism>
<gene>
    <name evidence="6" type="ORF">ABT384_42575</name>
</gene>
<evidence type="ECO:0000313" key="7">
    <source>
        <dbReference type="Proteomes" id="UP001486207"/>
    </source>
</evidence>
<evidence type="ECO:0000256" key="3">
    <source>
        <dbReference type="ARBA" id="ARBA00023027"/>
    </source>
</evidence>
<dbReference type="PANTHER" id="PTHR24321">
    <property type="entry name" value="DEHYDROGENASES, SHORT CHAIN"/>
    <property type="match status" value="1"/>
</dbReference>